<dbReference type="InterPro" id="IPR011013">
    <property type="entry name" value="Gal_mutarotase_sf_dom"/>
</dbReference>
<dbReference type="EMBL" id="AP017624">
    <property type="protein sequence ID" value="BAV43331.1"/>
    <property type="molecule type" value="Genomic_DNA"/>
</dbReference>
<dbReference type="CDD" id="cd01081">
    <property type="entry name" value="Aldose_epim"/>
    <property type="match status" value="1"/>
</dbReference>
<dbReference type="GO" id="GO:0005975">
    <property type="term" value="P:carbohydrate metabolic process"/>
    <property type="evidence" value="ECO:0007669"/>
    <property type="project" value="InterPro"/>
</dbReference>
<dbReference type="InterPro" id="IPR008183">
    <property type="entry name" value="Aldose_1/G6P_1-epimerase"/>
</dbReference>
<gene>
    <name evidence="1" type="ORF">SHTP_4417</name>
</gene>
<dbReference type="Proteomes" id="UP000218067">
    <property type="component" value="Chromosome"/>
</dbReference>
<dbReference type="SUPFAM" id="SSF74650">
    <property type="entry name" value="Galactose mutarotase-like"/>
    <property type="match status" value="1"/>
</dbReference>
<dbReference type="Pfam" id="PF01263">
    <property type="entry name" value="Aldose_epim"/>
    <property type="match status" value="1"/>
</dbReference>
<protein>
    <recommendedName>
        <fullName evidence="3">Aldose 1-epimerase family protein</fullName>
    </recommendedName>
</protein>
<dbReference type="GO" id="GO:0016853">
    <property type="term" value="F:isomerase activity"/>
    <property type="evidence" value="ECO:0007669"/>
    <property type="project" value="InterPro"/>
</dbReference>
<evidence type="ECO:0000313" key="2">
    <source>
        <dbReference type="Proteomes" id="UP000218067"/>
    </source>
</evidence>
<dbReference type="Gene3D" id="2.70.98.10">
    <property type="match status" value="1"/>
</dbReference>
<reference evidence="1 2" key="1">
    <citation type="submission" date="2016-08" db="EMBL/GenBank/DDBJ databases">
        <title>Complete genome sequence of Mycobacterium shinshuense, a subspecies of M. ulcerans.</title>
        <authorList>
            <person name="Yoshida M."/>
            <person name="Ogura Y."/>
            <person name="Hayashi T."/>
            <person name="Hoshino Y."/>
        </authorList>
    </citation>
    <scope>NUCLEOTIDE SEQUENCE [LARGE SCALE GENOMIC DNA]</scope>
    <source>
        <strain evidence="2">ATCC 33728</strain>
    </source>
</reference>
<organism evidence="1 2">
    <name type="scientific">Mycobacterium ulcerans subsp. shinshuense</name>
    <dbReference type="NCBI Taxonomy" id="1124626"/>
    <lineage>
        <taxon>Bacteria</taxon>
        <taxon>Bacillati</taxon>
        <taxon>Actinomycetota</taxon>
        <taxon>Actinomycetes</taxon>
        <taxon>Mycobacteriales</taxon>
        <taxon>Mycobacteriaceae</taxon>
        <taxon>Mycobacterium</taxon>
        <taxon>Mycobacterium ulcerans group</taxon>
    </lineage>
</organism>
<evidence type="ECO:0000313" key="1">
    <source>
        <dbReference type="EMBL" id="BAV43331.1"/>
    </source>
</evidence>
<evidence type="ECO:0008006" key="3">
    <source>
        <dbReference type="Google" id="ProtNLM"/>
    </source>
</evidence>
<accession>A0A1B4Y8F4</accession>
<dbReference type="GO" id="GO:0030246">
    <property type="term" value="F:carbohydrate binding"/>
    <property type="evidence" value="ECO:0007669"/>
    <property type="project" value="InterPro"/>
</dbReference>
<proteinExistence type="predicted"/>
<dbReference type="AlphaFoldDB" id="A0A1B4Y8F4"/>
<sequence>MPATGMIGTSLTDAGVQLLGQRRGLDGYLAAGKTMGIPILYPWANRLGENTYDAEGKEVTLNPGANGVRVDPAGLPIHGVLAAYPGWRVTAQSGNELTAELDFGADPVLLASFPYPHALSLTARLAERVLTLRTTVTPTGDTAVPLCFGFHPYLQLPGVPRTEWVIETPPLQQLCLDQRGLPTGESDHRPAKTAPLGEGTFDDGYDQVTEGAVFAASGGGRRLEVHFEQGYPAAQIFAPIAEDVICFEPMPPPRRAPARRLPLCADWRVGDRGVLNPRLARTSRLVWFRPAAADIESAAEIGRWVQQPITAARIFRRPSISANTACFHKSRNTGLMFPFPAAQPI</sequence>
<dbReference type="InterPro" id="IPR014718">
    <property type="entry name" value="GH-type_carb-bd"/>
</dbReference>
<name>A0A1B4Y8F4_MYCUL</name>